<dbReference type="EMBL" id="RQZG01000009">
    <property type="protein sequence ID" value="RRD04751.1"/>
    <property type="molecule type" value="Genomic_DNA"/>
</dbReference>
<dbReference type="AlphaFoldDB" id="A0A3P1T5K1"/>
<reference evidence="1 2" key="1">
    <citation type="submission" date="2018-11" db="EMBL/GenBank/DDBJ databases">
        <title>Genomes From Bacteria Associated with the Canine Oral Cavity: a Test Case for Automated Genome-Based Taxonomic Assignment.</title>
        <authorList>
            <person name="Coil D.A."/>
            <person name="Jospin G."/>
            <person name="Darling A.E."/>
            <person name="Wallis C."/>
            <person name="Davis I.J."/>
            <person name="Harris S."/>
            <person name="Eisen J.A."/>
            <person name="Holcombe L.J."/>
            <person name="O'Flynn C."/>
        </authorList>
    </citation>
    <scope>NUCLEOTIDE SEQUENCE [LARGE SCALE GENOMIC DNA]</scope>
    <source>
        <strain evidence="1 2">OH887_COT-365</strain>
    </source>
</reference>
<organism evidence="1 2">
    <name type="scientific">Arachnia propionica</name>
    <dbReference type="NCBI Taxonomy" id="1750"/>
    <lineage>
        <taxon>Bacteria</taxon>
        <taxon>Bacillati</taxon>
        <taxon>Actinomycetota</taxon>
        <taxon>Actinomycetes</taxon>
        <taxon>Propionibacteriales</taxon>
        <taxon>Propionibacteriaceae</taxon>
        <taxon>Arachnia</taxon>
    </lineage>
</organism>
<comment type="caution">
    <text evidence="1">The sequence shown here is derived from an EMBL/GenBank/DDBJ whole genome shotgun (WGS) entry which is preliminary data.</text>
</comment>
<sequence length="158" mass="17287">MRLGEILVNVTSWDEVEVLRGTGAELEGTLRKFVHAKSTTEISSLWDELEGVAFAQNTLYGASVPVVDVMLAVLADHSTPWHQMWAAEVLRFILMADSATNPSLRETCVNRVQAGKWLLASLACHAESVDTQEALIEVLDTVDPTLAQITATASRPRL</sequence>
<dbReference type="Proteomes" id="UP000280819">
    <property type="component" value="Unassembled WGS sequence"/>
</dbReference>
<evidence type="ECO:0000313" key="2">
    <source>
        <dbReference type="Proteomes" id="UP000280819"/>
    </source>
</evidence>
<protein>
    <submittedName>
        <fullName evidence="1">Uncharacterized protein</fullName>
    </submittedName>
</protein>
<proteinExistence type="predicted"/>
<dbReference type="RefSeq" id="WP_124844903.1">
    <property type="nucleotide sequence ID" value="NZ_RQZG01000009.1"/>
</dbReference>
<dbReference type="OrthoDB" id="292843at2"/>
<accession>A0A3P1T5K1</accession>
<name>A0A3P1T5K1_9ACTN</name>
<gene>
    <name evidence="1" type="ORF">EII34_09440</name>
</gene>
<evidence type="ECO:0000313" key="1">
    <source>
        <dbReference type="EMBL" id="RRD04751.1"/>
    </source>
</evidence>